<proteinExistence type="predicted"/>
<protein>
    <submittedName>
        <fullName evidence="2">Uncharacterized protein</fullName>
    </submittedName>
</protein>
<feature type="transmembrane region" description="Helical" evidence="1">
    <location>
        <begin position="22"/>
        <end position="46"/>
    </location>
</feature>
<sequence length="48" mass="5697">MYCLSYVLSYDLLHNIYCQLETLLYCLCLTLWLLLIQLGSVGMCWINF</sequence>
<evidence type="ECO:0000256" key="1">
    <source>
        <dbReference type="SAM" id="Phobius"/>
    </source>
</evidence>
<keyword evidence="1" id="KW-0812">Transmembrane</keyword>
<dbReference type="EMBL" id="GBRH01235618">
    <property type="protein sequence ID" value="JAD62277.1"/>
    <property type="molecule type" value="Transcribed_RNA"/>
</dbReference>
<keyword evidence="1" id="KW-0472">Membrane</keyword>
<reference evidence="2" key="2">
    <citation type="journal article" date="2015" name="Data Brief">
        <title>Shoot transcriptome of the giant reed, Arundo donax.</title>
        <authorList>
            <person name="Barrero R.A."/>
            <person name="Guerrero F.D."/>
            <person name="Moolhuijzen P."/>
            <person name="Goolsby J.A."/>
            <person name="Tidwell J."/>
            <person name="Bellgard S.E."/>
            <person name="Bellgard M.I."/>
        </authorList>
    </citation>
    <scope>NUCLEOTIDE SEQUENCE</scope>
    <source>
        <tissue evidence="2">Shoot tissue taken approximately 20 cm above the soil surface</tissue>
    </source>
</reference>
<reference evidence="2" key="1">
    <citation type="submission" date="2014-09" db="EMBL/GenBank/DDBJ databases">
        <authorList>
            <person name="Magalhaes I.L.F."/>
            <person name="Oliveira U."/>
            <person name="Santos F.R."/>
            <person name="Vidigal T.H.D.A."/>
            <person name="Brescovit A.D."/>
            <person name="Santos A.J."/>
        </authorList>
    </citation>
    <scope>NUCLEOTIDE SEQUENCE</scope>
    <source>
        <tissue evidence="2">Shoot tissue taken approximately 20 cm above the soil surface</tissue>
    </source>
</reference>
<dbReference type="AlphaFoldDB" id="A0A0A9BSM0"/>
<evidence type="ECO:0000313" key="2">
    <source>
        <dbReference type="EMBL" id="JAD62277.1"/>
    </source>
</evidence>
<name>A0A0A9BSM0_ARUDO</name>
<accession>A0A0A9BSM0</accession>
<organism evidence="2">
    <name type="scientific">Arundo donax</name>
    <name type="common">Giant reed</name>
    <name type="synonym">Donax arundinaceus</name>
    <dbReference type="NCBI Taxonomy" id="35708"/>
    <lineage>
        <taxon>Eukaryota</taxon>
        <taxon>Viridiplantae</taxon>
        <taxon>Streptophyta</taxon>
        <taxon>Embryophyta</taxon>
        <taxon>Tracheophyta</taxon>
        <taxon>Spermatophyta</taxon>
        <taxon>Magnoliopsida</taxon>
        <taxon>Liliopsida</taxon>
        <taxon>Poales</taxon>
        <taxon>Poaceae</taxon>
        <taxon>PACMAD clade</taxon>
        <taxon>Arundinoideae</taxon>
        <taxon>Arundineae</taxon>
        <taxon>Arundo</taxon>
    </lineage>
</organism>
<keyword evidence="1" id="KW-1133">Transmembrane helix</keyword>